<feature type="region of interest" description="Disordered" evidence="1">
    <location>
        <begin position="33"/>
        <end position="78"/>
    </location>
</feature>
<evidence type="ECO:0000256" key="1">
    <source>
        <dbReference type="SAM" id="MobiDB-lite"/>
    </source>
</evidence>
<name>A0A5B7F8M7_PORTR</name>
<dbReference type="OrthoDB" id="28397at2759"/>
<comment type="caution">
    <text evidence="2">The sequence shown here is derived from an EMBL/GenBank/DDBJ whole genome shotgun (WGS) entry which is preliminary data.</text>
</comment>
<reference evidence="2 3" key="1">
    <citation type="submission" date="2019-05" db="EMBL/GenBank/DDBJ databases">
        <title>Another draft genome of Portunus trituberculatus and its Hox gene families provides insights of decapod evolution.</title>
        <authorList>
            <person name="Jeong J.-H."/>
            <person name="Song I."/>
            <person name="Kim S."/>
            <person name="Choi T."/>
            <person name="Kim D."/>
            <person name="Ryu S."/>
            <person name="Kim W."/>
        </authorList>
    </citation>
    <scope>NUCLEOTIDE SEQUENCE [LARGE SCALE GENOMIC DNA]</scope>
    <source>
        <tissue evidence="2">Muscle</tissue>
    </source>
</reference>
<sequence length="78" mass="8404">MRRLLERLNAAVLLAATARERRVRGDSAMVDVTDVPVEPSEPVITPTGLTPGSASTVRGQGGQHTDHSHRYNNTGRVT</sequence>
<protein>
    <submittedName>
        <fullName evidence="2">Uncharacterized protein</fullName>
    </submittedName>
</protein>
<dbReference type="Proteomes" id="UP000324222">
    <property type="component" value="Unassembled WGS sequence"/>
</dbReference>
<evidence type="ECO:0000313" key="2">
    <source>
        <dbReference type="EMBL" id="MPC41579.1"/>
    </source>
</evidence>
<evidence type="ECO:0000313" key="3">
    <source>
        <dbReference type="Proteomes" id="UP000324222"/>
    </source>
</evidence>
<proteinExistence type="predicted"/>
<organism evidence="2 3">
    <name type="scientific">Portunus trituberculatus</name>
    <name type="common">Swimming crab</name>
    <name type="synonym">Neptunus trituberculatus</name>
    <dbReference type="NCBI Taxonomy" id="210409"/>
    <lineage>
        <taxon>Eukaryota</taxon>
        <taxon>Metazoa</taxon>
        <taxon>Ecdysozoa</taxon>
        <taxon>Arthropoda</taxon>
        <taxon>Crustacea</taxon>
        <taxon>Multicrustacea</taxon>
        <taxon>Malacostraca</taxon>
        <taxon>Eumalacostraca</taxon>
        <taxon>Eucarida</taxon>
        <taxon>Decapoda</taxon>
        <taxon>Pleocyemata</taxon>
        <taxon>Brachyura</taxon>
        <taxon>Eubrachyura</taxon>
        <taxon>Portunoidea</taxon>
        <taxon>Portunidae</taxon>
        <taxon>Portuninae</taxon>
        <taxon>Portunus</taxon>
    </lineage>
</organism>
<gene>
    <name evidence="2" type="ORF">E2C01_035180</name>
</gene>
<accession>A0A5B7F8M7</accession>
<dbReference type="EMBL" id="VSRR010005113">
    <property type="protein sequence ID" value="MPC41579.1"/>
    <property type="molecule type" value="Genomic_DNA"/>
</dbReference>
<dbReference type="AlphaFoldDB" id="A0A5B7F8M7"/>
<feature type="compositionally biased region" description="Polar residues" evidence="1">
    <location>
        <begin position="47"/>
        <end position="58"/>
    </location>
</feature>
<keyword evidence="3" id="KW-1185">Reference proteome</keyword>